<comment type="pathway">
    <text evidence="3">Metabolic intermediate metabolism; (R)-mevalonate degradation; (S)-3-hydroxy-3-methylglutaryl-CoA from (R)-mevalonate: step 1/1.</text>
</comment>
<dbReference type="SUPFAM" id="SSF55035">
    <property type="entry name" value="NAD-binding domain of HMG-CoA reductase"/>
    <property type="match status" value="1"/>
</dbReference>
<evidence type="ECO:0000256" key="1">
    <source>
        <dbReference type="ARBA" id="ARBA00007661"/>
    </source>
</evidence>
<dbReference type="Gene3D" id="3.90.770.10">
    <property type="entry name" value="3-hydroxy-3-methylglutaryl-coenzyme A Reductase, Chain A, domain 2"/>
    <property type="match status" value="2"/>
</dbReference>
<evidence type="ECO:0000256" key="2">
    <source>
        <dbReference type="ARBA" id="ARBA00023002"/>
    </source>
</evidence>
<name>A0ABY4P7S0_9LACO</name>
<sequence length="414" mass="44290">MTKFYELSTEQRLQQLYQAGYLSAADLKLLTPSQGLPTEIASHLVENQIGAFGVPLGLAQNFVIDGKSYLVPLATEEPSVIAAASNAAKRCQQAGGFQTKVRREGLNGQIVFMGQLAHAEQFLAQHLAQIKAVATKAHPSLEQHGGGFKQITVRQVGEFVEFLLLIDPAQAMGANVVNTLTEAVAHYLATQLPQLELLMAILSNQVPNQRVQVQAQFTFAELATKKMAGQQVAKKIVAASQFAQLSSSRAATHNKGTMNGMNAVVLATGNDTRNLNAAAYADLTDRHPTWTQWQITDDQLVGTIELPLPLGQVGGAISTLPLAQLSLKILQQPSAKQLMSIVASVGLASNLAALRALVTRGIQAGHMNLQLQSLALMAGANGAELEAVVAQLRKQPQQANLSLAQAILQHLREN</sequence>
<dbReference type="InterPro" id="IPR023074">
    <property type="entry name" value="HMG_CoA_Rdtase_cat_sf"/>
</dbReference>
<gene>
    <name evidence="4" type="ORF">MOO45_06015</name>
</gene>
<dbReference type="InterPro" id="IPR009029">
    <property type="entry name" value="HMG_CoA_Rdtase_sub-bd_dom_sf"/>
</dbReference>
<organism evidence="4 5">
    <name type="scientific">Bombilactobacillus folatiphilus</name>
    <dbReference type="NCBI Taxonomy" id="2923362"/>
    <lineage>
        <taxon>Bacteria</taxon>
        <taxon>Bacillati</taxon>
        <taxon>Bacillota</taxon>
        <taxon>Bacilli</taxon>
        <taxon>Lactobacillales</taxon>
        <taxon>Lactobacillaceae</taxon>
        <taxon>Bombilactobacillus</taxon>
    </lineage>
</organism>
<proteinExistence type="inferred from homology"/>
<dbReference type="CDD" id="cd00644">
    <property type="entry name" value="HMG-CoA_reductase_classII"/>
    <property type="match status" value="1"/>
</dbReference>
<dbReference type="PANTHER" id="PTHR10572">
    <property type="entry name" value="3-HYDROXY-3-METHYLGLUTARYL-COENZYME A REDUCTASE"/>
    <property type="match status" value="1"/>
</dbReference>
<comment type="similarity">
    <text evidence="1 3">Belongs to the HMG-CoA reductase family.</text>
</comment>
<dbReference type="PROSITE" id="PS50065">
    <property type="entry name" value="HMG_COA_REDUCTASE_4"/>
    <property type="match status" value="1"/>
</dbReference>
<keyword evidence="3" id="KW-0520">NAD</keyword>
<dbReference type="Pfam" id="PF00368">
    <property type="entry name" value="HMG-CoA_red"/>
    <property type="match status" value="1"/>
</dbReference>
<keyword evidence="5" id="KW-1185">Reference proteome</keyword>
<evidence type="ECO:0000313" key="5">
    <source>
        <dbReference type="Proteomes" id="UP000831495"/>
    </source>
</evidence>
<dbReference type="InterPro" id="IPR004553">
    <property type="entry name" value="HMG_CoA_Rdtase_bac-typ"/>
</dbReference>
<dbReference type="RefSeq" id="WP_249514023.1">
    <property type="nucleotide sequence ID" value="NZ_CP093366.1"/>
</dbReference>
<dbReference type="EC" id="1.1.1.88" evidence="3"/>
<dbReference type="EMBL" id="CP093366">
    <property type="protein sequence ID" value="UQS81755.1"/>
    <property type="molecule type" value="Genomic_DNA"/>
</dbReference>
<dbReference type="PANTHER" id="PTHR10572:SF24">
    <property type="entry name" value="3-HYDROXY-3-METHYLGLUTARYL-COENZYME A REDUCTASE"/>
    <property type="match status" value="1"/>
</dbReference>
<dbReference type="InterPro" id="IPR002202">
    <property type="entry name" value="HMG_CoA_Rdtase"/>
</dbReference>
<dbReference type="InterPro" id="IPR009023">
    <property type="entry name" value="HMG_CoA_Rdtase_NAD(P)-bd_sf"/>
</dbReference>
<dbReference type="GO" id="GO:0140643">
    <property type="term" value="F:hydroxymethylglutaryl-CoA reductase (NADH) activity"/>
    <property type="evidence" value="ECO:0007669"/>
    <property type="project" value="UniProtKB-EC"/>
</dbReference>
<dbReference type="NCBIfam" id="TIGR00532">
    <property type="entry name" value="HMG_CoA_R_NAD"/>
    <property type="match status" value="1"/>
</dbReference>
<evidence type="ECO:0000256" key="3">
    <source>
        <dbReference type="RuleBase" id="RU361219"/>
    </source>
</evidence>
<dbReference type="PRINTS" id="PR00071">
    <property type="entry name" value="HMGCOARDTASE"/>
</dbReference>
<dbReference type="Gene3D" id="1.10.8.660">
    <property type="match status" value="1"/>
</dbReference>
<evidence type="ECO:0000313" key="4">
    <source>
        <dbReference type="EMBL" id="UQS81755.1"/>
    </source>
</evidence>
<comment type="catalytic activity">
    <reaction evidence="3">
        <text>(R)-mevalonate + 2 NAD(+) + CoA = (3S)-3-hydroxy-3-methylglutaryl-CoA + 2 NADH + 2 H(+)</text>
        <dbReference type="Rhea" id="RHEA:14833"/>
        <dbReference type="ChEBI" id="CHEBI:15378"/>
        <dbReference type="ChEBI" id="CHEBI:36464"/>
        <dbReference type="ChEBI" id="CHEBI:43074"/>
        <dbReference type="ChEBI" id="CHEBI:57287"/>
        <dbReference type="ChEBI" id="CHEBI:57540"/>
        <dbReference type="ChEBI" id="CHEBI:57945"/>
        <dbReference type="EC" id="1.1.1.88"/>
    </reaction>
</comment>
<dbReference type="Proteomes" id="UP000831495">
    <property type="component" value="Chromosome"/>
</dbReference>
<protein>
    <recommendedName>
        <fullName evidence="3">3-hydroxy-3-methylglutaryl coenzyme A reductase</fullName>
        <shortName evidence="3">HMG-CoA reductase</shortName>
        <ecNumber evidence="3">1.1.1.88</ecNumber>
    </recommendedName>
</protein>
<accession>A0ABY4P7S0</accession>
<dbReference type="SUPFAM" id="SSF56542">
    <property type="entry name" value="Substrate-binding domain of HMG-CoA reductase"/>
    <property type="match status" value="1"/>
</dbReference>
<keyword evidence="2 3" id="KW-0560">Oxidoreductase</keyword>
<reference evidence="4" key="1">
    <citation type="journal article" date="2022" name="Int. J. Syst. Evol. Microbiol.">
        <title>Apilactobacillus apisilvae sp. nov., Nicolia spurrieriana gen. nov. sp. nov., Bombilactobacillus folatiphilus sp. nov. and Bombilactobacillus thymidiniphilus sp. nov., four new lactic acid bacterial isolates from stingless bees Tetragonula carbonaria and Austroplebeia australis.</title>
        <authorList>
            <person name="Oliphant S.A."/>
            <person name="Watson-Haigh N.S."/>
            <person name="Sumby K.M."/>
            <person name="Gardner J."/>
            <person name="Groom S."/>
            <person name="Jiranek V."/>
        </authorList>
    </citation>
    <scope>NUCLEOTIDE SEQUENCE</scope>
    <source>
        <strain evidence="4">SG4_D2</strain>
    </source>
</reference>